<dbReference type="InterPro" id="IPR044107">
    <property type="entry name" value="PIKKc_ATM"/>
</dbReference>
<feature type="domain" description="FATC" evidence="16">
    <location>
        <begin position="2092"/>
        <end position="2124"/>
    </location>
</feature>
<dbReference type="EMBL" id="CCAG010005373">
    <property type="status" value="NOT_ANNOTATED_CDS"/>
    <property type="molecule type" value="Genomic_DNA"/>
</dbReference>
<dbReference type="GO" id="GO:0006281">
    <property type="term" value="P:DNA repair"/>
    <property type="evidence" value="ECO:0007669"/>
    <property type="project" value="InterPro"/>
</dbReference>
<dbReference type="InterPro" id="IPR011009">
    <property type="entry name" value="Kinase-like_dom_sf"/>
</dbReference>
<keyword evidence="18" id="KW-1185">Reference proteome</keyword>
<dbReference type="PANTHER" id="PTHR37079:SF4">
    <property type="entry name" value="SERINE_THREONINE-PROTEIN KINASE ATM"/>
    <property type="match status" value="1"/>
</dbReference>
<protein>
    <recommendedName>
        <fullName evidence="13">Serine/threonine-protein kinase ATM</fullName>
        <ecNumber evidence="2">2.7.11.1</ecNumber>
    </recommendedName>
</protein>
<dbReference type="GO" id="GO:0004674">
    <property type="term" value="F:protein serine/threonine kinase activity"/>
    <property type="evidence" value="ECO:0007669"/>
    <property type="project" value="UniProtKB-KW"/>
</dbReference>
<dbReference type="VEuPathDB" id="VectorBase:GMOY000198"/>
<dbReference type="InterPro" id="IPR003151">
    <property type="entry name" value="PIK-rel_kinase_FAT"/>
</dbReference>
<reference evidence="17" key="1">
    <citation type="submission" date="2020-05" db="UniProtKB">
        <authorList>
            <consortium name="EnsemblMetazoa"/>
        </authorList>
    </citation>
    <scope>IDENTIFICATION</scope>
    <source>
        <strain evidence="17">Yale</strain>
    </source>
</reference>
<evidence type="ECO:0000256" key="12">
    <source>
        <dbReference type="ARBA" id="ARBA00048679"/>
    </source>
</evidence>
<dbReference type="Pfam" id="PF23593">
    <property type="entry name" value="HEAT_ATR"/>
    <property type="match status" value="1"/>
</dbReference>
<evidence type="ECO:0000256" key="4">
    <source>
        <dbReference type="ARBA" id="ARBA00022679"/>
    </source>
</evidence>
<comment type="subcellular location">
    <subcellularLocation>
        <location evidence="1">Nucleus</location>
    </subcellularLocation>
</comment>
<dbReference type="GO" id="GO:0005524">
    <property type="term" value="F:ATP binding"/>
    <property type="evidence" value="ECO:0007669"/>
    <property type="project" value="UniProtKB-KW"/>
</dbReference>
<dbReference type="InterPro" id="IPR036940">
    <property type="entry name" value="PI3/4_kinase_cat_sf"/>
</dbReference>
<dbReference type="GO" id="GO:0005634">
    <property type="term" value="C:nucleus"/>
    <property type="evidence" value="ECO:0007669"/>
    <property type="project" value="UniProtKB-SubCell"/>
</dbReference>
<evidence type="ECO:0000256" key="6">
    <source>
        <dbReference type="ARBA" id="ARBA00022763"/>
    </source>
</evidence>
<keyword evidence="8" id="KW-0067">ATP-binding</keyword>
<evidence type="ECO:0000259" key="14">
    <source>
        <dbReference type="PROSITE" id="PS50290"/>
    </source>
</evidence>
<evidence type="ECO:0000259" key="16">
    <source>
        <dbReference type="PROSITE" id="PS51190"/>
    </source>
</evidence>
<evidence type="ECO:0000313" key="18">
    <source>
        <dbReference type="Proteomes" id="UP000092444"/>
    </source>
</evidence>
<dbReference type="InterPro" id="IPR014009">
    <property type="entry name" value="PIK_FAT"/>
</dbReference>
<evidence type="ECO:0000256" key="5">
    <source>
        <dbReference type="ARBA" id="ARBA00022741"/>
    </source>
</evidence>
<dbReference type="PROSITE" id="PS51190">
    <property type="entry name" value="FATC"/>
    <property type="match status" value="1"/>
</dbReference>
<evidence type="ECO:0000256" key="9">
    <source>
        <dbReference type="ARBA" id="ARBA00023242"/>
    </source>
</evidence>
<dbReference type="PROSITE" id="PS00915">
    <property type="entry name" value="PI3_4_KINASE_1"/>
    <property type="match status" value="1"/>
</dbReference>
<dbReference type="InterPro" id="IPR000403">
    <property type="entry name" value="PI3/4_kinase_cat_dom"/>
</dbReference>
<dbReference type="SUPFAM" id="SSF56112">
    <property type="entry name" value="Protein kinase-like (PK-like)"/>
    <property type="match status" value="1"/>
</dbReference>
<dbReference type="InterPro" id="IPR018936">
    <property type="entry name" value="PI3/4_kinase_CS"/>
</dbReference>
<dbReference type="CDD" id="cd05171">
    <property type="entry name" value="PIKKc_ATM"/>
    <property type="match status" value="1"/>
</dbReference>
<evidence type="ECO:0000256" key="2">
    <source>
        <dbReference type="ARBA" id="ARBA00012513"/>
    </source>
</evidence>
<organism evidence="17 18">
    <name type="scientific">Glossina morsitans morsitans</name>
    <name type="common">Savannah tsetse fly</name>
    <dbReference type="NCBI Taxonomy" id="37546"/>
    <lineage>
        <taxon>Eukaryota</taxon>
        <taxon>Metazoa</taxon>
        <taxon>Ecdysozoa</taxon>
        <taxon>Arthropoda</taxon>
        <taxon>Hexapoda</taxon>
        <taxon>Insecta</taxon>
        <taxon>Pterygota</taxon>
        <taxon>Neoptera</taxon>
        <taxon>Endopterygota</taxon>
        <taxon>Diptera</taxon>
        <taxon>Brachycera</taxon>
        <taxon>Muscomorpha</taxon>
        <taxon>Hippoboscoidea</taxon>
        <taxon>Glossinidae</taxon>
        <taxon>Glossina</taxon>
    </lineage>
</organism>
<dbReference type="InterPro" id="IPR057564">
    <property type="entry name" value="HEAT_ATR"/>
</dbReference>
<comment type="catalytic activity">
    <reaction evidence="11">
        <text>L-threonyl-[protein] + ATP = O-phospho-L-threonyl-[protein] + ADP + H(+)</text>
        <dbReference type="Rhea" id="RHEA:46608"/>
        <dbReference type="Rhea" id="RHEA-COMP:11060"/>
        <dbReference type="Rhea" id="RHEA-COMP:11605"/>
        <dbReference type="ChEBI" id="CHEBI:15378"/>
        <dbReference type="ChEBI" id="CHEBI:30013"/>
        <dbReference type="ChEBI" id="CHEBI:30616"/>
        <dbReference type="ChEBI" id="CHEBI:61977"/>
        <dbReference type="ChEBI" id="CHEBI:456216"/>
        <dbReference type="EC" id="2.7.11.1"/>
    </reaction>
</comment>
<evidence type="ECO:0000256" key="3">
    <source>
        <dbReference type="ARBA" id="ARBA00022527"/>
    </source>
</evidence>
<keyword evidence="6" id="KW-0227">DNA damage</keyword>
<dbReference type="Gene3D" id="1.10.1070.11">
    <property type="entry name" value="Phosphatidylinositol 3-/4-kinase, catalytic domain"/>
    <property type="match status" value="1"/>
</dbReference>
<dbReference type="Proteomes" id="UP000092444">
    <property type="component" value="Unassembled WGS sequence"/>
</dbReference>
<dbReference type="STRING" id="37546.A0A1B0F9N2"/>
<dbReference type="PROSITE" id="PS50290">
    <property type="entry name" value="PI3_4_KINASE_3"/>
    <property type="match status" value="1"/>
</dbReference>
<evidence type="ECO:0000256" key="13">
    <source>
        <dbReference type="ARBA" id="ARBA00073111"/>
    </source>
</evidence>
<dbReference type="PhylomeDB" id="A0A1B0F9N2"/>
<dbReference type="PROSITE" id="PS51189">
    <property type="entry name" value="FAT"/>
    <property type="match status" value="1"/>
</dbReference>
<proteinExistence type="predicted"/>
<dbReference type="Pfam" id="PF02260">
    <property type="entry name" value="FATC"/>
    <property type="match status" value="1"/>
</dbReference>
<keyword evidence="5" id="KW-0547">Nucleotide-binding</keyword>
<name>A0A1B0F9N2_GLOMM</name>
<evidence type="ECO:0000259" key="15">
    <source>
        <dbReference type="PROSITE" id="PS51189"/>
    </source>
</evidence>
<evidence type="ECO:0000256" key="8">
    <source>
        <dbReference type="ARBA" id="ARBA00022840"/>
    </source>
</evidence>
<evidence type="ECO:0000256" key="11">
    <source>
        <dbReference type="ARBA" id="ARBA00047899"/>
    </source>
</evidence>
<evidence type="ECO:0000256" key="7">
    <source>
        <dbReference type="ARBA" id="ARBA00022777"/>
    </source>
</evidence>
<feature type="domain" description="FAT" evidence="15">
    <location>
        <begin position="1116"/>
        <end position="1662"/>
    </location>
</feature>
<dbReference type="EnsemblMetazoa" id="GMOY000198-RA">
    <property type="protein sequence ID" value="GMOY000198-PA"/>
    <property type="gene ID" value="GMOY000198"/>
</dbReference>
<dbReference type="EC" id="2.7.11.1" evidence="2"/>
<keyword evidence="9" id="KW-0539">Nucleus</keyword>
<dbReference type="Pfam" id="PF00454">
    <property type="entry name" value="PI3_PI4_kinase"/>
    <property type="match status" value="1"/>
</dbReference>
<comment type="catalytic activity">
    <reaction evidence="12">
        <text>L-seryl-[protein] + ATP = O-phospho-L-seryl-[protein] + ADP + H(+)</text>
        <dbReference type="Rhea" id="RHEA:17989"/>
        <dbReference type="Rhea" id="RHEA-COMP:9863"/>
        <dbReference type="Rhea" id="RHEA-COMP:11604"/>
        <dbReference type="ChEBI" id="CHEBI:15378"/>
        <dbReference type="ChEBI" id="CHEBI:29999"/>
        <dbReference type="ChEBI" id="CHEBI:30616"/>
        <dbReference type="ChEBI" id="CHEBI:83421"/>
        <dbReference type="ChEBI" id="CHEBI:456216"/>
        <dbReference type="EC" id="2.7.11.1"/>
    </reaction>
</comment>
<keyword evidence="10" id="KW-0131">Cell cycle</keyword>
<sequence length="2124" mass="246811">MLQQADQIGLDKTSELITRCIRWLCSEHDKNEAKSILMNIEPIKPELIFDTCAIAVTNIFNTSQFNDMPLNSSKMNNNLEFLLYKYNREFVALKKHGRVVNTPKKKAPIDQKNCVFQSNYEFLMNILNYETSKSVTTKDILMDLTVLYKMILLMKSLLQYGIFDENTYTECPLIKRIGLFLSHLELQFKSNRPKNVESSALLGLFTILEKIVSSLTTDSVLLHYLETQPIEEMIEFIDSTLKYSAKHYNVNSEHDDWSITHVTYPCLRIFAMLCASTTHCPDVFKHIASYSFGLKKKEEVKTVLSLTRIFCSQKSICEDIADWFVDKLKIIFRFYHTDVELIEDILSMIPAIFLYVNQYEDHLDNMLLAVFSLLKISFRKSYSSQLITRIIESVSTIARGCRNIFMQENFKNICISVVQFLTFNSLEIQFATINTLTALMDINWHENAKTHLEIYHEFCDDMYKTIEWKKLRMSTTPEFSEDQLQNDIALNVQLLISLLTFSCFHREVALQELSYVCALYKLTDGMPPLIHCFVFKCNMLEKISADLHAIRKVADYCSTNLTQLVKPYIFNTIDYWVKKSYPISKFPFYLGYETKDDFIQNNIREIVTCLLLHNKSDELHKLKQYGTPENLVEVASPMIKAFVLCGQCESNQNTDLRENVRNILKLNLNLSKMWNTSQTFYYLLKMLMDDSHARSVIGFSVFYQSPSWYNIDYDTFKYITTRTKDAEITLCKVMVNDALSLIETFRVIKKNCTDNLFDHETLGDFYRFFVLADMVTESFNDKNMPSASIKYFARDLLLFNLYILEQDPDKRLESFALFALDTFLKKYCNINESLETVQLNSSYIFRVLRIVFENHTCVENQKKAANIINALIESAKISTADKYNVMLMLSDHELFSDVRLERPENNDQYESVLKKFVESNDYGSIEHLKVLHQHEFMGTDPLAQFCKRLYIILEKLLQSFDAAKEELVIHVAQYLVNSKMGTQLLIDFPCFHVFRSVLKKNYLDFRDQLKPLDWLATLKRSENLGCEKWMCQFVSEIFEQCEWTHFRNLAAQDFYFSESILTSFVEMLIKSSNGMTGLSQATKQIYKEKRVVTMMLRICECIRIHNNWCLPLQLLNVARACNYCQAFFLSIMYLEMWSLQEKDSSTDKTNFEIVSNEHFQEIAKKAYESIGCADAISGFINPLQSRLDYLNLTNNWADILIEATDRNDRNDMFTSILKHNGVLDLADAISSDRKVDYEICWRLCRWDTVVEGHSRVNTLNDIEEEFQKHHFNSLKCIYYREENNTLASIKKARDCILSILKEISVECLQSVYKYLTWLQMLQQTDEFCSIQFFKSSSVNQTFEKWQMEANDWRYGNFQSKELILSHQVALFNTAGIRTSRKIQEFYKEDPIEKCLLKCIHECKNAGKINLAKHYVSMLKNKTTVSENHRMKICALLEDAEICMKTGKAEISKTIFHHISKSKDYYSCLERVRAMQMNGEYLMETNTEAFELVLTKYFQGSLELLRKFDNSKEAILKKQAVQSVNRGNADRDKITGVAFMNRFSNIDEKEINQVQEKLTRNLCVAIENYMKFCCLDMTVASPAIYRIIALWFANKRNQELRKEMEKNISTVPSYKFICVLNQLTAHLNSKNKDFLQLLKNVIMRCVREHPQQTLCQLYPLIYAHIDGTQDISDDRSHIAQDIIASARAEINANTITQLENVIPALIEFANETVDTKSKNNYISEKLKNLKNLDQIQCPTIELPVRIDLKYNITSIIRWEKKISLVGGINAPKKLSCVCSDGITRPQLLKGKDDLRQDAVMQQAFCMINHLLEKDPEAVQRQLKIRTYKVMPLSTRTGILQWCQNTTPIGSYLSDAHKNYHPKDYTVGKCRLLSKNHLKSNAEKRLEVFTHICENIKPVFHYFFFEKFHQAGVWFERRLAYINSVAVTSVVGYVLGLGDRHAQNILIDEKTAELIHIDFGIAFEQGKIMPTPETVPFRLTRDMLAPMGINGPQGVFKKSCETTMTVLRRHQEVITTILEVLLYDPLYIWKVVPQIEKDTEDEVGKFPLYLIHKVFSLILGLFFSKKTDAKNFMAQRALLVVQNKLEGKQAGISGVSSVKVQVERIINEATSNRNLCLLFPGWDPYL</sequence>
<evidence type="ECO:0000256" key="1">
    <source>
        <dbReference type="ARBA" id="ARBA00004123"/>
    </source>
</evidence>
<keyword evidence="3" id="KW-0723">Serine/threonine-protein kinase</keyword>
<dbReference type="SMART" id="SM00146">
    <property type="entry name" value="PI3Kc"/>
    <property type="match status" value="1"/>
</dbReference>
<keyword evidence="4" id="KW-0808">Transferase</keyword>
<keyword evidence="7" id="KW-0418">Kinase</keyword>
<evidence type="ECO:0000313" key="17">
    <source>
        <dbReference type="EnsemblMetazoa" id="GMOY000198-PA"/>
    </source>
</evidence>
<dbReference type="SMART" id="SM01343">
    <property type="entry name" value="FATC"/>
    <property type="match status" value="1"/>
</dbReference>
<dbReference type="InterPro" id="IPR038980">
    <property type="entry name" value="ATM_plant"/>
</dbReference>
<feature type="domain" description="PI3K/PI4K catalytic" evidence="14">
    <location>
        <begin position="1757"/>
        <end position="2069"/>
    </location>
</feature>
<evidence type="ECO:0000256" key="10">
    <source>
        <dbReference type="ARBA" id="ARBA00023306"/>
    </source>
</evidence>
<dbReference type="PANTHER" id="PTHR37079">
    <property type="entry name" value="SERINE/THREONINE-PROTEIN KINASE ATM"/>
    <property type="match status" value="1"/>
</dbReference>
<dbReference type="EMBL" id="CCAG010005372">
    <property type="status" value="NOT_ANNOTATED_CDS"/>
    <property type="molecule type" value="Genomic_DNA"/>
</dbReference>
<dbReference type="Pfam" id="PF02259">
    <property type="entry name" value="FAT"/>
    <property type="match status" value="1"/>
</dbReference>
<dbReference type="Gene3D" id="3.30.1010.10">
    <property type="entry name" value="Phosphatidylinositol 3-kinase Catalytic Subunit, Chain A, domain 4"/>
    <property type="match status" value="1"/>
</dbReference>
<accession>A0A1B0F9N2</accession>
<dbReference type="PROSITE" id="PS00916">
    <property type="entry name" value="PI3_4_KINASE_2"/>
    <property type="match status" value="1"/>
</dbReference>
<dbReference type="FunFam" id="3.30.1010.10:FF:000023">
    <property type="entry name" value="Serine/threonine-protein kinase ATM"/>
    <property type="match status" value="1"/>
</dbReference>
<dbReference type="InterPro" id="IPR003152">
    <property type="entry name" value="FATC_dom"/>
</dbReference>